<accession>A0A1I6LJN1</accession>
<dbReference type="PANTHER" id="PTHR43664">
    <property type="entry name" value="MONOAMINE OXIDASE-RELATED"/>
    <property type="match status" value="1"/>
</dbReference>
<evidence type="ECO:0000313" key="3">
    <source>
        <dbReference type="Proteomes" id="UP000199062"/>
    </source>
</evidence>
<evidence type="ECO:0000259" key="1">
    <source>
        <dbReference type="Pfam" id="PF01575"/>
    </source>
</evidence>
<dbReference type="InterPro" id="IPR002539">
    <property type="entry name" value="MaoC-like_dom"/>
</dbReference>
<dbReference type="CDD" id="cd03454">
    <property type="entry name" value="YdeM"/>
    <property type="match status" value="1"/>
</dbReference>
<evidence type="ECO:0000313" key="2">
    <source>
        <dbReference type="EMBL" id="SFS03674.1"/>
    </source>
</evidence>
<dbReference type="Pfam" id="PF01575">
    <property type="entry name" value="MaoC_dehydratas"/>
    <property type="match status" value="1"/>
</dbReference>
<proteinExistence type="predicted"/>
<dbReference type="SUPFAM" id="SSF54637">
    <property type="entry name" value="Thioesterase/thiol ester dehydrase-isomerase"/>
    <property type="match status" value="1"/>
</dbReference>
<dbReference type="PANTHER" id="PTHR43664:SF1">
    <property type="entry name" value="BETA-METHYLMALYL-COA DEHYDRATASE"/>
    <property type="match status" value="1"/>
</dbReference>
<dbReference type="AlphaFoldDB" id="A0A1I6LJN1"/>
<dbReference type="Gene3D" id="3.10.129.10">
    <property type="entry name" value="Hotdog Thioesterase"/>
    <property type="match status" value="1"/>
</dbReference>
<dbReference type="EMBL" id="FOZK01000002">
    <property type="protein sequence ID" value="SFS03674.1"/>
    <property type="molecule type" value="Genomic_DNA"/>
</dbReference>
<dbReference type="STRING" id="767519.SAMN05216559_2817"/>
<dbReference type="InterPro" id="IPR029069">
    <property type="entry name" value="HotDog_dom_sf"/>
</dbReference>
<dbReference type="InterPro" id="IPR052342">
    <property type="entry name" value="MCH/BMMD"/>
</dbReference>
<protein>
    <submittedName>
        <fullName evidence="2">Acyl dehydratase</fullName>
    </submittedName>
</protein>
<reference evidence="2 3" key="1">
    <citation type="submission" date="2016-10" db="EMBL/GenBank/DDBJ databases">
        <authorList>
            <person name="de Groot N.N."/>
        </authorList>
    </citation>
    <scope>NUCLEOTIDE SEQUENCE [LARGE SCALE GENOMIC DNA]</scope>
    <source>
        <strain evidence="2 3">CGMCC 1.10457</strain>
    </source>
</reference>
<dbReference type="RefSeq" id="WP_089817124.1">
    <property type="nucleotide sequence ID" value="NZ_FOZK01000002.1"/>
</dbReference>
<dbReference type="Proteomes" id="UP000199062">
    <property type="component" value="Unassembled WGS sequence"/>
</dbReference>
<keyword evidence="3" id="KW-1185">Reference proteome</keyword>
<name>A0A1I6LJN1_9EURY</name>
<feature type="domain" description="MaoC-like" evidence="1">
    <location>
        <begin position="17"/>
        <end position="114"/>
    </location>
</feature>
<dbReference type="OrthoDB" id="225748at2157"/>
<organism evidence="2 3">
    <name type="scientific">Halomicrobium zhouii</name>
    <dbReference type="NCBI Taxonomy" id="767519"/>
    <lineage>
        <taxon>Archaea</taxon>
        <taxon>Methanobacteriati</taxon>
        <taxon>Methanobacteriota</taxon>
        <taxon>Stenosarchaea group</taxon>
        <taxon>Halobacteria</taxon>
        <taxon>Halobacteriales</taxon>
        <taxon>Haloarculaceae</taxon>
        <taxon>Halomicrobium</taxon>
    </lineage>
</organism>
<sequence length="143" mass="15889">MSDYFEEIEIGETDAFGTYEVTEEDVVSFGEQFDPQPFHVDEDAARESMFGGLVASGWHTASMTMRLLVDNFLADSRALGAVGIDDLRFPSPVRPGDALRVETEVVDKEVWDEDRGLVHCAIETSNAEGVVLTMVGLVLWERE</sequence>
<gene>
    <name evidence="2" type="ORF">SAMN05216559_2817</name>
</gene>